<dbReference type="InterPro" id="IPR015915">
    <property type="entry name" value="Kelch-typ_b-propeller"/>
</dbReference>
<name>A0A9P8YDN6_9PEZI</name>
<dbReference type="GO" id="GO:1902929">
    <property type="term" value="C:plasma membrane of growing cell tip"/>
    <property type="evidence" value="ECO:0007669"/>
    <property type="project" value="TreeGrafter"/>
</dbReference>
<feature type="domain" description="Rax2-like C-terminal" evidence="2">
    <location>
        <begin position="889"/>
        <end position="1137"/>
    </location>
</feature>
<feature type="domain" description="Rax2-like third" evidence="4">
    <location>
        <begin position="365"/>
        <end position="524"/>
    </location>
</feature>
<feature type="transmembrane region" description="Helical" evidence="1">
    <location>
        <begin position="1143"/>
        <end position="1168"/>
    </location>
</feature>
<dbReference type="InterPro" id="IPR024982">
    <property type="entry name" value="Rax2-like_C"/>
</dbReference>
<dbReference type="Pfam" id="PF12768">
    <property type="entry name" value="Rax2"/>
    <property type="match status" value="1"/>
</dbReference>
<sequence length="1214" mass="126526">MLSAIVSATHGSLFSPNPIPTPALDTAELGRMGIAGDFAGLSLYQFEGQTETLPSSNGADALLTSLPNGLFHSIASTDATVQAMCIFGTSAIIGGNFTSVNGTESPAVAALDLTTGSLSPLAGISGEITSLLCDNDAGMVYVGGSFRAADSTNAITWVSSGNWASLPFAGFNGPVSSITKAPNGHIVFGGKFTGLGNTSTTATPDSEPINLSTAVVQGFQSSTAPGLSNASNVICNTNDETGAGRSWLLLDNTPGAWRAEFGFGFIPTKLRLRNTRQPDRGTKTWRMTALPLNGIMNFTYIDPASGQNTSCTSECPLSNDPKVEYQDFFFVNPVRMNALRLDILEWFGKGAGLDGVQVFQDALVAHAVNDFNTPACSNTTAPARATATGPWRVTASGQSNSKYLSADITPSQASGLPEVVFFPPVSESGSYDVVMYTPGCIVDGTCLSRGQVEVITRLKENEDPTTITLFQTNDFDKYDQIAAGPADPVSGSFRPSVTLRPVPNQSLQQGANSQVVVAQAIAFWLNNSTSSGLNGLFEYDPAQATINDQDVQSSQFVKLSTTFARNSAVSALTTTGDVTYIGGNFSSNGDSHLAAISSNAQNPVSVGGGGLNNAVTSLFLAEDGKLYAGGAFTGTEDGSTNNLNRIAVYDTTAKSWSPLGGGVDGLVKKIVPMVFNMSGISEDVITLSGDFQKLLAFGNNGETQVDGFAVWVKSQNNWLQNAQGAAPLLRGTLSASLLGLENGINLYAGSLSAQALRANGIASFTSSISSFPVNILPNSTASSNSRLQRASVLESVNNTYGVMAGTFYKTDQGSNLTILGGHFTAKATDGSNVQNLVIVDGADDDAVTGLPQGISSDSTFLALATQGDFLFAGGKMNGTIGGSIVTGVLSYNLPSKSFGRQPPALSGGGVTVSSILVRPDTTDVFVGGAFASAGSLPCPAVCVFSTSTNQWSRPGFSLAGETRSMIWSSNTVLVAGGQFTINGTTQYLASFDASSSTWSTYPGSADIPGPVDAITIATGDGNQLWIAGAESETRSFLMKFDGQAWTKAPVSFEDNTVIRSMQMYRLSSDHDDTTSIPANQVLMLTGSIGIPGFGTASVALFDGTSLKPFILSTNADGKAGHVSKLFVENPSKFFTSSESGMPLGFIVLIALAISLGLMLIIVVAGLALDRYRKKREGYIPAPTSMLDRGNGMQRIPPHELLDSLNKGRPGAPHV</sequence>
<keyword evidence="1" id="KW-0812">Transmembrane</keyword>
<feature type="domain" description="Rax2-like second" evidence="3">
    <location>
        <begin position="205"/>
        <end position="353"/>
    </location>
</feature>
<dbReference type="SUPFAM" id="SSF50965">
    <property type="entry name" value="Galactose oxidase, central domain"/>
    <property type="match status" value="2"/>
</dbReference>
<dbReference type="InterPro" id="IPR048265">
    <property type="entry name" value="Rax2-like_third"/>
</dbReference>
<dbReference type="Proteomes" id="UP000756346">
    <property type="component" value="Unassembled WGS sequence"/>
</dbReference>
<evidence type="ECO:0000313" key="5">
    <source>
        <dbReference type="EMBL" id="KAH7034992.1"/>
    </source>
</evidence>
<gene>
    <name evidence="5" type="ORF">B0I36DRAFT_238920</name>
</gene>
<dbReference type="Gene3D" id="2.120.10.80">
    <property type="entry name" value="Kelch-type beta propeller"/>
    <property type="match status" value="2"/>
</dbReference>
<keyword evidence="1" id="KW-0472">Membrane</keyword>
<keyword evidence="1" id="KW-1133">Transmembrane helix</keyword>
<accession>A0A9P8YDN6</accession>
<dbReference type="EMBL" id="JAGTJQ010000003">
    <property type="protein sequence ID" value="KAH7034992.1"/>
    <property type="molecule type" value="Genomic_DNA"/>
</dbReference>
<dbReference type="OrthoDB" id="2503993at2759"/>
<dbReference type="RefSeq" id="XP_046015085.1">
    <property type="nucleotide sequence ID" value="XM_046149655.1"/>
</dbReference>
<dbReference type="InterPro" id="IPR048266">
    <property type="entry name" value="Rax2-like_second"/>
</dbReference>
<protein>
    <submittedName>
        <fullName evidence="5">Cortical protein marker for cell polarity-domain-containing protein</fullName>
    </submittedName>
</protein>
<evidence type="ECO:0000259" key="2">
    <source>
        <dbReference type="Pfam" id="PF12768"/>
    </source>
</evidence>
<evidence type="ECO:0000313" key="6">
    <source>
        <dbReference type="Proteomes" id="UP000756346"/>
    </source>
</evidence>
<evidence type="ECO:0000256" key="1">
    <source>
        <dbReference type="SAM" id="Phobius"/>
    </source>
</evidence>
<dbReference type="InterPro" id="IPR011043">
    <property type="entry name" value="Gal_Oxase/kelch_b-propeller"/>
</dbReference>
<dbReference type="Pfam" id="PF20842">
    <property type="entry name" value="Rax2_2"/>
    <property type="match status" value="1"/>
</dbReference>
<evidence type="ECO:0000259" key="4">
    <source>
        <dbReference type="Pfam" id="PF20843"/>
    </source>
</evidence>
<dbReference type="PANTHER" id="PTHR31778:SF2">
    <property type="entry name" value="BUD SITE SELECTION PROTEIN RAX2"/>
    <property type="match status" value="1"/>
</dbReference>
<dbReference type="Pfam" id="PF20843">
    <property type="entry name" value="Rax2_3"/>
    <property type="match status" value="1"/>
</dbReference>
<comment type="caution">
    <text evidence="5">The sequence shown here is derived from an EMBL/GenBank/DDBJ whole genome shotgun (WGS) entry which is preliminary data.</text>
</comment>
<reference evidence="5" key="1">
    <citation type="journal article" date="2021" name="Nat. Commun.">
        <title>Genetic determinants of endophytism in the Arabidopsis root mycobiome.</title>
        <authorList>
            <person name="Mesny F."/>
            <person name="Miyauchi S."/>
            <person name="Thiergart T."/>
            <person name="Pickel B."/>
            <person name="Atanasova L."/>
            <person name="Karlsson M."/>
            <person name="Huettel B."/>
            <person name="Barry K.W."/>
            <person name="Haridas S."/>
            <person name="Chen C."/>
            <person name="Bauer D."/>
            <person name="Andreopoulos W."/>
            <person name="Pangilinan J."/>
            <person name="LaButti K."/>
            <person name="Riley R."/>
            <person name="Lipzen A."/>
            <person name="Clum A."/>
            <person name="Drula E."/>
            <person name="Henrissat B."/>
            <person name="Kohler A."/>
            <person name="Grigoriev I.V."/>
            <person name="Martin F.M."/>
            <person name="Hacquard S."/>
        </authorList>
    </citation>
    <scope>NUCLEOTIDE SEQUENCE</scope>
    <source>
        <strain evidence="5">MPI-CAGE-CH-0230</strain>
    </source>
</reference>
<keyword evidence="6" id="KW-1185">Reference proteome</keyword>
<dbReference type="PANTHER" id="PTHR31778">
    <property type="entry name" value="BUD SITE SELECTION PROTEIN RAX2"/>
    <property type="match status" value="1"/>
</dbReference>
<organism evidence="5 6">
    <name type="scientific">Microdochium trichocladiopsis</name>
    <dbReference type="NCBI Taxonomy" id="1682393"/>
    <lineage>
        <taxon>Eukaryota</taxon>
        <taxon>Fungi</taxon>
        <taxon>Dikarya</taxon>
        <taxon>Ascomycota</taxon>
        <taxon>Pezizomycotina</taxon>
        <taxon>Sordariomycetes</taxon>
        <taxon>Xylariomycetidae</taxon>
        <taxon>Xylariales</taxon>
        <taxon>Microdochiaceae</taxon>
        <taxon>Microdochium</taxon>
    </lineage>
</organism>
<evidence type="ECO:0000259" key="3">
    <source>
        <dbReference type="Pfam" id="PF20842"/>
    </source>
</evidence>
<dbReference type="GeneID" id="70179201"/>
<dbReference type="AlphaFoldDB" id="A0A9P8YDN6"/>
<proteinExistence type="predicted"/>